<comment type="caution">
    <text evidence="2">The sequence shown here is derived from an EMBL/GenBank/DDBJ whole genome shotgun (WGS) entry which is preliminary data.</text>
</comment>
<organism evidence="2 3">
    <name type="scientific">Variovorax terrae</name>
    <dbReference type="NCBI Taxonomy" id="2923278"/>
    <lineage>
        <taxon>Bacteria</taxon>
        <taxon>Pseudomonadati</taxon>
        <taxon>Pseudomonadota</taxon>
        <taxon>Betaproteobacteria</taxon>
        <taxon>Burkholderiales</taxon>
        <taxon>Comamonadaceae</taxon>
        <taxon>Variovorax</taxon>
    </lineage>
</organism>
<feature type="chain" id="PRO_5040995676" evidence="1">
    <location>
        <begin position="24"/>
        <end position="106"/>
    </location>
</feature>
<dbReference type="AlphaFoldDB" id="A0A9X1VSN2"/>
<evidence type="ECO:0000256" key="1">
    <source>
        <dbReference type="SAM" id="SignalP"/>
    </source>
</evidence>
<dbReference type="InterPro" id="IPR021647">
    <property type="entry name" value="CusF_Ec"/>
</dbReference>
<keyword evidence="1" id="KW-0732">Signal</keyword>
<evidence type="ECO:0000313" key="3">
    <source>
        <dbReference type="Proteomes" id="UP001139447"/>
    </source>
</evidence>
<evidence type="ECO:0000313" key="2">
    <source>
        <dbReference type="EMBL" id="MCJ0762339.1"/>
    </source>
</evidence>
<feature type="signal peptide" evidence="1">
    <location>
        <begin position="1"/>
        <end position="23"/>
    </location>
</feature>
<name>A0A9X1VSN2_9BURK</name>
<dbReference type="Gene3D" id="2.40.50.320">
    <property type="entry name" value="Copper binding periplasmic protein CusF"/>
    <property type="match status" value="1"/>
</dbReference>
<dbReference type="EMBL" id="JALGBI010000001">
    <property type="protein sequence ID" value="MCJ0762339.1"/>
    <property type="molecule type" value="Genomic_DNA"/>
</dbReference>
<reference evidence="2" key="1">
    <citation type="submission" date="2022-03" db="EMBL/GenBank/DDBJ databases">
        <authorList>
            <person name="Woo C.Y."/>
        </authorList>
    </citation>
    <scope>NUCLEOTIDE SEQUENCE</scope>
    <source>
        <strain evidence="2">CYS-02</strain>
    </source>
</reference>
<proteinExistence type="predicted"/>
<dbReference type="InterPro" id="IPR042230">
    <property type="entry name" value="CusF_sf"/>
</dbReference>
<dbReference type="Pfam" id="PF11604">
    <property type="entry name" value="CusF_Ec"/>
    <property type="match status" value="1"/>
</dbReference>
<dbReference type="RefSeq" id="WP_243304501.1">
    <property type="nucleotide sequence ID" value="NZ_JALGBI010000001.1"/>
</dbReference>
<accession>A0A9X1VSN2</accession>
<sequence length="106" mass="11468">MNRFLIPLLLAASLLGTAAQAQAPAADPAGTTEMSRAEVRKVDRETARITLRHGEIKNLGMPPMTMVFRVTEPQLLDVAAAGDTVRFRADKIDGQFTVTHLEKAAP</sequence>
<gene>
    <name evidence="2" type="ORF">MMF98_03865</name>
</gene>
<keyword evidence="3" id="KW-1185">Reference proteome</keyword>
<dbReference type="Proteomes" id="UP001139447">
    <property type="component" value="Unassembled WGS sequence"/>
</dbReference>
<protein>
    <submittedName>
        <fullName evidence="2">Copper-binding protein</fullName>
    </submittedName>
</protein>